<evidence type="ECO:0000256" key="3">
    <source>
        <dbReference type="ARBA" id="ARBA00023002"/>
    </source>
</evidence>
<dbReference type="Pfam" id="PF03171">
    <property type="entry name" value="2OG-FeII_Oxy"/>
    <property type="match status" value="2"/>
</dbReference>
<dbReference type="PROSITE" id="PS51471">
    <property type="entry name" value="FE2OG_OXY"/>
    <property type="match status" value="2"/>
</dbReference>
<dbReference type="InterPro" id="IPR044861">
    <property type="entry name" value="IPNS-like_FE2OG_OXY"/>
</dbReference>
<evidence type="ECO:0000313" key="7">
    <source>
        <dbReference type="Proteomes" id="UP001177140"/>
    </source>
</evidence>
<sequence length="798" mass="91099">MNTSMERAYIDGENLGIQDESCYDRMRELQAIEDTKAGVKGVADTGLLNIPRVFVRPPEELAAEENSLVADHKSKLLGMRIPIVNLKDMENRRMEIVDEIRHASASWGFFQLLNHGIPETVMEEILKGVARFHEQDTAVKKQFYSRDFTRKVKYNTSFDWFQSKSAKWKDTLSCSMLTPDLTDSRELPEVCRDIILEYTEHVRILADNLIELLSEALGLEKDHLRGMDCTKFMLLLGHYYPACPQPNLTMGGHKHTDPNFFTVLLQDNIGGLQILYRNQWVDVKPIPGAIVVNIGDLLELISNAKFNSAEHRVLANQVGPRLSVASFFGTTVMKSTKLYGPIKELISVEDESDLPLYRNVTIPDYMKHHYSKGCDGVRSLDHFKLEQKSMNTSIRAVKDLFLISNFPINKSMNTSMKKAYVHGEKLAVQDESCYDRMKELKAIDDTKTGVKGIADTGLLKIPRVFVRPPEELAEEEKYLLLAEKSKFHGQVLIPVIDLEDMENRRDEIVNEIRLASGSWGFFQLLNHGVPEAVMDEMLKGVARFHEQDTDVKKQYYSREFTRKVKYNMSLDWYQSKSAAKWKDTFSCAMLAPDLIDPRELPDVCRDIILEYTAYVRILGDTLIELLSEALGLEMNHLKDMDCTKFLSVLCHYYPPCPQPNLTMGAYRHTDRNFFTLLLQDDIGGLQILYENHWVDIKPTPGALVVNIGDLLQLISNAKFRSAEHRVLANRVGPRLSVASFFGTNVMNSAKLYGPIKELISNEDENDVPIYRNVTVPEYMKQCYSKDKDGAHPLSHFKL</sequence>
<evidence type="ECO:0000259" key="5">
    <source>
        <dbReference type="PROSITE" id="PS51471"/>
    </source>
</evidence>
<dbReference type="Pfam" id="PF14226">
    <property type="entry name" value="DIOX_N"/>
    <property type="match status" value="2"/>
</dbReference>
<dbReference type="InterPro" id="IPR027443">
    <property type="entry name" value="IPNS-like_sf"/>
</dbReference>
<dbReference type="GO" id="GO:0051213">
    <property type="term" value="F:dioxygenase activity"/>
    <property type="evidence" value="ECO:0007669"/>
    <property type="project" value="UniProtKB-ARBA"/>
</dbReference>
<keyword evidence="7" id="KW-1185">Reference proteome</keyword>
<evidence type="ECO:0000256" key="2">
    <source>
        <dbReference type="ARBA" id="ARBA00022723"/>
    </source>
</evidence>
<dbReference type="AlphaFoldDB" id="A0AA41RR45"/>
<dbReference type="InterPro" id="IPR005123">
    <property type="entry name" value="Oxoglu/Fe-dep_dioxygenase_dom"/>
</dbReference>
<evidence type="ECO:0000313" key="6">
    <source>
        <dbReference type="EMBL" id="MCL7022005.1"/>
    </source>
</evidence>
<dbReference type="Gene3D" id="2.60.120.330">
    <property type="entry name" value="B-lactam Antibiotic, Isopenicillin N Synthase, Chain"/>
    <property type="match status" value="2"/>
</dbReference>
<proteinExistence type="inferred from homology"/>
<reference evidence="6" key="1">
    <citation type="submission" date="2022-03" db="EMBL/GenBank/DDBJ databases">
        <title>A functionally conserved STORR gene fusion in Papaver species that diverged 16.8 million years ago.</title>
        <authorList>
            <person name="Catania T."/>
        </authorList>
    </citation>
    <scope>NUCLEOTIDE SEQUENCE</scope>
    <source>
        <strain evidence="6">S-191538</strain>
    </source>
</reference>
<comment type="caution">
    <text evidence="6">The sequence shown here is derived from an EMBL/GenBank/DDBJ whole genome shotgun (WGS) entry which is preliminary data.</text>
</comment>
<evidence type="ECO:0000256" key="4">
    <source>
        <dbReference type="ARBA" id="ARBA00023004"/>
    </source>
</evidence>
<dbReference type="EMBL" id="JAJJMA010007085">
    <property type="protein sequence ID" value="MCL7022005.1"/>
    <property type="molecule type" value="Genomic_DNA"/>
</dbReference>
<accession>A0AA41RR45</accession>
<dbReference type="Proteomes" id="UP001177140">
    <property type="component" value="Unassembled WGS sequence"/>
</dbReference>
<gene>
    <name evidence="6" type="ORF">MKW94_006305</name>
</gene>
<keyword evidence="2" id="KW-0479">Metal-binding</keyword>
<dbReference type="InterPro" id="IPR026992">
    <property type="entry name" value="DIOX_N"/>
</dbReference>
<dbReference type="GO" id="GO:0046872">
    <property type="term" value="F:metal ion binding"/>
    <property type="evidence" value="ECO:0007669"/>
    <property type="project" value="UniProtKB-KW"/>
</dbReference>
<evidence type="ECO:0000256" key="1">
    <source>
        <dbReference type="ARBA" id="ARBA00008056"/>
    </source>
</evidence>
<protein>
    <recommendedName>
        <fullName evidence="5">Fe2OG dioxygenase domain-containing protein</fullName>
    </recommendedName>
</protein>
<dbReference type="PANTHER" id="PTHR10209">
    <property type="entry name" value="OXIDOREDUCTASE, 2OG-FE II OXYGENASE FAMILY PROTEIN"/>
    <property type="match status" value="1"/>
</dbReference>
<keyword evidence="3" id="KW-0560">Oxidoreductase</keyword>
<feature type="domain" description="Fe2OG dioxygenase" evidence="5">
    <location>
        <begin position="644"/>
        <end position="743"/>
    </location>
</feature>
<dbReference type="FunFam" id="2.60.120.330:FF:000005">
    <property type="entry name" value="1-aminocyclopropane-1-carboxylate oxidase homolog 1"/>
    <property type="match status" value="2"/>
</dbReference>
<dbReference type="PANTHER" id="PTHR10209:SF878">
    <property type="entry name" value="DEACETOXYVINDOLINE 4-HYDROXYLASE"/>
    <property type="match status" value="1"/>
</dbReference>
<organism evidence="6 7">
    <name type="scientific">Papaver nudicaule</name>
    <name type="common">Iceland poppy</name>
    <dbReference type="NCBI Taxonomy" id="74823"/>
    <lineage>
        <taxon>Eukaryota</taxon>
        <taxon>Viridiplantae</taxon>
        <taxon>Streptophyta</taxon>
        <taxon>Embryophyta</taxon>
        <taxon>Tracheophyta</taxon>
        <taxon>Spermatophyta</taxon>
        <taxon>Magnoliopsida</taxon>
        <taxon>Ranunculales</taxon>
        <taxon>Papaveraceae</taxon>
        <taxon>Papaveroideae</taxon>
        <taxon>Papaver</taxon>
    </lineage>
</organism>
<name>A0AA41RR45_PAPNU</name>
<feature type="domain" description="Fe2OG dioxygenase" evidence="5">
    <location>
        <begin position="231"/>
        <end position="330"/>
    </location>
</feature>
<dbReference type="SUPFAM" id="SSF51197">
    <property type="entry name" value="Clavaminate synthase-like"/>
    <property type="match status" value="2"/>
</dbReference>
<keyword evidence="4" id="KW-0408">Iron</keyword>
<comment type="similarity">
    <text evidence="1">Belongs to the iron/ascorbate-dependent oxidoreductase family.</text>
</comment>